<dbReference type="WBParaSite" id="PS1159_v2.g17242.t1">
    <property type="protein sequence ID" value="PS1159_v2.g17242.t1"/>
    <property type="gene ID" value="PS1159_v2.g17242"/>
</dbReference>
<reference evidence="2" key="1">
    <citation type="submission" date="2022-11" db="UniProtKB">
        <authorList>
            <consortium name="WormBaseParasite"/>
        </authorList>
    </citation>
    <scope>IDENTIFICATION</scope>
</reference>
<evidence type="ECO:0000313" key="1">
    <source>
        <dbReference type="Proteomes" id="UP000887580"/>
    </source>
</evidence>
<name>A0AC35FGM4_9BILA</name>
<protein>
    <submittedName>
        <fullName evidence="2">Uncharacterized protein</fullName>
    </submittedName>
</protein>
<accession>A0AC35FGM4</accession>
<proteinExistence type="predicted"/>
<organism evidence="1 2">
    <name type="scientific">Panagrolaimus sp. PS1159</name>
    <dbReference type="NCBI Taxonomy" id="55785"/>
    <lineage>
        <taxon>Eukaryota</taxon>
        <taxon>Metazoa</taxon>
        <taxon>Ecdysozoa</taxon>
        <taxon>Nematoda</taxon>
        <taxon>Chromadorea</taxon>
        <taxon>Rhabditida</taxon>
        <taxon>Tylenchina</taxon>
        <taxon>Panagrolaimomorpha</taxon>
        <taxon>Panagrolaimoidea</taxon>
        <taxon>Panagrolaimidae</taxon>
        <taxon>Panagrolaimus</taxon>
    </lineage>
</organism>
<evidence type="ECO:0000313" key="2">
    <source>
        <dbReference type="WBParaSite" id="PS1159_v2.g17242.t1"/>
    </source>
</evidence>
<sequence>MNHYIFDKEGYHKYFNCSFYDIDLIPSNERKDPYFGIFMIVGSIFFEFIYLPVIIVLWQPSLQKESCYKLMSFIAIIDVIAILLNGFLTGIFSILGVVYCSCPQFMLIAGFFAYAAWLSESDLAIILAFNRCLFMLYPHKCEQLFKNSRIYYWIVAALGHAFIVCITTGPLTYNSLYGVWLFNPHFGYPQPDFEFGNFWHPIQNIAVPFSLAFFYIIFAVTIIQKMMYQENQRSYSQSQKGVFIQVFIVAMLNFVISLLYVYEQYFPTPKYLTRFSQAGWMCIHGVPGVVYLTMNKSVRNRSIQLFKKYWKPNATAPLPTLSENVSTTTRSKFLSKNL</sequence>
<dbReference type="Proteomes" id="UP000887580">
    <property type="component" value="Unplaced"/>
</dbReference>